<dbReference type="GO" id="GO:0008271">
    <property type="term" value="F:secondary active sulfate transmembrane transporter activity"/>
    <property type="evidence" value="ECO:0007669"/>
    <property type="project" value="InterPro"/>
</dbReference>
<evidence type="ECO:0000256" key="2">
    <source>
        <dbReference type="ARBA" id="ARBA00008692"/>
    </source>
</evidence>
<dbReference type="InterPro" id="IPR036513">
    <property type="entry name" value="STAS_dom_sf"/>
</dbReference>
<dbReference type="Bgee" id="ENSMMUG00000060405">
    <property type="expression patterns" value="Expressed in colon and 3 other cell types or tissues"/>
</dbReference>
<feature type="transmembrane region" description="Helical" evidence="6">
    <location>
        <begin position="413"/>
        <end position="444"/>
    </location>
</feature>
<evidence type="ECO:0000256" key="4">
    <source>
        <dbReference type="ARBA" id="ARBA00022989"/>
    </source>
</evidence>
<comment type="subcellular location">
    <subcellularLocation>
        <location evidence="1">Membrane</location>
        <topology evidence="1">Multi-pass membrane protein</topology>
    </subcellularLocation>
</comment>
<dbReference type="Gene3D" id="3.30.750.24">
    <property type="entry name" value="STAS domain"/>
    <property type="match status" value="1"/>
</dbReference>
<dbReference type="Ensembl" id="ENSMMUT00000080294.1">
    <property type="protein sequence ID" value="ENSMMUP00000065420.1"/>
    <property type="gene ID" value="ENSMMUG00000060405.1"/>
</dbReference>
<dbReference type="InterPro" id="IPR011547">
    <property type="entry name" value="SLC26A/SulP_dom"/>
</dbReference>
<dbReference type="InterPro" id="IPR002645">
    <property type="entry name" value="STAS_dom"/>
</dbReference>
<dbReference type="SUPFAM" id="SSF52091">
    <property type="entry name" value="SpoIIaa-like"/>
    <property type="match status" value="1"/>
</dbReference>
<dbReference type="InterPro" id="IPR018045">
    <property type="entry name" value="S04_transporter_CS"/>
</dbReference>
<evidence type="ECO:0000256" key="6">
    <source>
        <dbReference type="SAM" id="Phobius"/>
    </source>
</evidence>
<evidence type="ECO:0000313" key="9">
    <source>
        <dbReference type="Proteomes" id="UP000006718"/>
    </source>
</evidence>
<reference evidence="8" key="2">
    <citation type="submission" date="2019-01" db="EMBL/GenBank/DDBJ databases">
        <authorList>
            <person name="Graves T."/>
            <person name="Eichler E.E."/>
            <person name="Wilson R.K."/>
        </authorList>
    </citation>
    <scope>NUCLEOTIDE SEQUENCE [LARGE SCALE GENOMIC DNA]</scope>
    <source>
        <strain evidence="8">17573</strain>
    </source>
</reference>
<evidence type="ECO:0000256" key="3">
    <source>
        <dbReference type="ARBA" id="ARBA00022692"/>
    </source>
</evidence>
<keyword evidence="5 6" id="KW-0472">Membrane</keyword>
<evidence type="ECO:0000259" key="7">
    <source>
        <dbReference type="PROSITE" id="PS50801"/>
    </source>
</evidence>
<proteinExistence type="inferred from homology"/>
<gene>
    <name evidence="8" type="primary">SLC26A3</name>
</gene>
<dbReference type="PANTHER" id="PTHR11814">
    <property type="entry name" value="SULFATE TRANSPORTER"/>
    <property type="match status" value="1"/>
</dbReference>
<dbReference type="PROSITE" id="PS50801">
    <property type="entry name" value="STAS"/>
    <property type="match status" value="1"/>
</dbReference>
<feature type="transmembrane region" description="Helical" evidence="6">
    <location>
        <begin position="318"/>
        <end position="335"/>
    </location>
</feature>
<accession>A0A5F7ZLD3</accession>
<dbReference type="Pfam" id="PF00916">
    <property type="entry name" value="Sulfate_transp"/>
    <property type="match status" value="1"/>
</dbReference>
<evidence type="ECO:0000256" key="1">
    <source>
        <dbReference type="ARBA" id="ARBA00004141"/>
    </source>
</evidence>
<dbReference type="GO" id="GO:0016020">
    <property type="term" value="C:membrane"/>
    <property type="evidence" value="ECO:0007669"/>
    <property type="project" value="UniProtKB-SubCell"/>
</dbReference>
<feature type="transmembrane region" description="Helical" evidence="6">
    <location>
        <begin position="355"/>
        <end position="375"/>
    </location>
</feature>
<dbReference type="Proteomes" id="UP000006718">
    <property type="component" value="Chromosome 3"/>
</dbReference>
<reference evidence="8" key="4">
    <citation type="submission" date="2025-09" db="UniProtKB">
        <authorList>
            <consortium name="Ensembl"/>
        </authorList>
    </citation>
    <scope>IDENTIFICATION</scope>
    <source>
        <strain evidence="8">17573</strain>
    </source>
</reference>
<reference evidence="8" key="3">
    <citation type="submission" date="2025-08" db="UniProtKB">
        <authorList>
            <consortium name="Ensembl"/>
        </authorList>
    </citation>
    <scope>IDENTIFICATION</scope>
    <source>
        <strain evidence="8">17573</strain>
    </source>
</reference>
<dbReference type="PROSITE" id="PS01130">
    <property type="entry name" value="SLC26A"/>
    <property type="match status" value="1"/>
</dbReference>
<dbReference type="VEuPathDB" id="HostDB:ENSMMUG00000060405"/>
<protein>
    <submittedName>
        <fullName evidence="8">Solute carrier family 26 member 3</fullName>
    </submittedName>
</protein>
<evidence type="ECO:0000256" key="5">
    <source>
        <dbReference type="ARBA" id="ARBA00023136"/>
    </source>
</evidence>
<feature type="transmembrane region" description="Helical" evidence="6">
    <location>
        <begin position="104"/>
        <end position="121"/>
    </location>
</feature>
<dbReference type="GeneTree" id="ENSGT01150000286920"/>
<feature type="transmembrane region" description="Helical" evidence="6">
    <location>
        <begin position="196"/>
        <end position="217"/>
    </location>
</feature>
<dbReference type="AlphaFoldDB" id="A0A5F7ZLD3"/>
<keyword evidence="3 6" id="KW-0812">Transmembrane</keyword>
<keyword evidence="4 6" id="KW-1133">Transmembrane helix</keyword>
<dbReference type="Pfam" id="PF01740">
    <property type="entry name" value="STAS"/>
    <property type="match status" value="1"/>
</dbReference>
<name>A0A5F7ZLD3_MACMU</name>
<dbReference type="CDD" id="cd07042">
    <property type="entry name" value="STAS_SulP_like_sulfate_transporter"/>
    <property type="match status" value="1"/>
</dbReference>
<feature type="domain" description="STAS" evidence="7">
    <location>
        <begin position="468"/>
        <end position="663"/>
    </location>
</feature>
<evidence type="ECO:0000313" key="8">
    <source>
        <dbReference type="Ensembl" id="ENSMMUP00000065420.1"/>
    </source>
</evidence>
<feature type="transmembrane region" description="Helical" evidence="6">
    <location>
        <begin position="77"/>
        <end position="98"/>
    </location>
</feature>
<reference evidence="9" key="1">
    <citation type="journal article" date="2007" name="Science">
        <title>Evolutionary and biomedical insights from the rhesus macaque genome.</title>
        <authorList>
            <person name="Gibbs R.A."/>
            <person name="Rogers J."/>
            <person name="Katze M.G."/>
            <person name="Bumgarner R."/>
            <person name="Weinstock G.M."/>
            <person name="Mardis E.R."/>
            <person name="Remington K.A."/>
            <person name="Strausberg R.L."/>
            <person name="Venter J.C."/>
            <person name="Wilson R.K."/>
            <person name="Batzer M.A."/>
            <person name="Bustamante C.D."/>
            <person name="Eichler E.E."/>
            <person name="Hahn M.W."/>
            <person name="Hardison R.C."/>
            <person name="Makova K.D."/>
            <person name="Miller W."/>
            <person name="Milosavljevic A."/>
            <person name="Palermo R.E."/>
            <person name="Siepel A."/>
            <person name="Sikela J.M."/>
            <person name="Attaway T."/>
            <person name="Bell S."/>
            <person name="Bernard K.E."/>
            <person name="Buhay C.J."/>
            <person name="Chandrabose M.N."/>
            <person name="Dao M."/>
            <person name="Davis C."/>
            <person name="Delehaunty K.D."/>
            <person name="Ding Y."/>
            <person name="Dinh H.H."/>
            <person name="Dugan-Rocha S."/>
            <person name="Fulton L.A."/>
            <person name="Gabisi R.A."/>
            <person name="Garner T.T."/>
            <person name="Godfrey J."/>
            <person name="Hawes A.C."/>
            <person name="Hernandez J."/>
            <person name="Hines S."/>
            <person name="Holder M."/>
            <person name="Hume J."/>
            <person name="Jhangiani S.N."/>
            <person name="Joshi V."/>
            <person name="Khan Z.M."/>
            <person name="Kirkness E.F."/>
            <person name="Cree A."/>
            <person name="Fowler R.G."/>
            <person name="Lee S."/>
            <person name="Lewis L.R."/>
            <person name="Li Z."/>
            <person name="Liu Y.-S."/>
            <person name="Moore S.M."/>
            <person name="Muzny D."/>
            <person name="Nazareth L.V."/>
            <person name="Ngo D.N."/>
            <person name="Okwuonu G.O."/>
            <person name="Pai G."/>
            <person name="Parker D."/>
            <person name="Paul H.A."/>
            <person name="Pfannkoch C."/>
            <person name="Pohl C.S."/>
            <person name="Rogers Y.-H.C."/>
            <person name="Ruiz S.J."/>
            <person name="Sabo A."/>
            <person name="Santibanez J."/>
            <person name="Schneider B.W."/>
            <person name="Smith S.M."/>
            <person name="Sodergren E."/>
            <person name="Svatek A.F."/>
            <person name="Utterback T.R."/>
            <person name="Vattathil S."/>
            <person name="Warren W."/>
            <person name="White C.S."/>
            <person name="Chinwalla A.T."/>
            <person name="Feng Y."/>
            <person name="Halpern A.L."/>
            <person name="Hillier L.W."/>
            <person name="Huang X."/>
            <person name="Minx P."/>
            <person name="Nelson J.O."/>
            <person name="Pepin K.H."/>
            <person name="Qin X."/>
            <person name="Sutton G.G."/>
            <person name="Venter E."/>
            <person name="Walenz B.P."/>
            <person name="Wallis J.W."/>
            <person name="Worley K.C."/>
            <person name="Yang S.-P."/>
            <person name="Jones S.M."/>
            <person name="Marra M.A."/>
            <person name="Rocchi M."/>
            <person name="Schein J.E."/>
            <person name="Baertsch R."/>
            <person name="Clarke L."/>
            <person name="Csuros M."/>
            <person name="Glasscock J."/>
            <person name="Harris R.A."/>
            <person name="Havlak P."/>
            <person name="Jackson A.R."/>
            <person name="Jiang H."/>
            <person name="Liu Y."/>
            <person name="Messina D.N."/>
            <person name="Shen Y."/>
            <person name="Song H.X.-Z."/>
            <person name="Wylie T."/>
            <person name="Zhang L."/>
            <person name="Birney E."/>
            <person name="Han K."/>
            <person name="Konkel M.K."/>
            <person name="Lee J."/>
            <person name="Smit A.F.A."/>
            <person name="Ullmer B."/>
            <person name="Wang H."/>
            <person name="Xing J."/>
            <person name="Burhans R."/>
            <person name="Cheng Z."/>
            <person name="Karro J.E."/>
            <person name="Ma J."/>
            <person name="Raney B."/>
            <person name="She X."/>
            <person name="Cox M.J."/>
            <person name="Demuth J.P."/>
            <person name="Dumas L.J."/>
            <person name="Han S.-G."/>
            <person name="Hopkins J."/>
            <person name="Karimpour-Fard A."/>
            <person name="Kim Y.H."/>
            <person name="Pollack J.R."/>
            <person name="Vinar T."/>
            <person name="Addo-Quaye C."/>
            <person name="Degenhardt J."/>
            <person name="Denby A."/>
            <person name="Hubisz M.J."/>
            <person name="Indap A."/>
            <person name="Kosiol C."/>
            <person name="Lahn B.T."/>
            <person name="Lawson H.A."/>
            <person name="Marklein A."/>
            <person name="Nielsen R."/>
            <person name="Vallender E.J."/>
            <person name="Clark A.G."/>
            <person name="Ferguson B."/>
            <person name="Hernandez R.D."/>
            <person name="Hirani K."/>
            <person name="Kehrer-Sawatzki H."/>
            <person name="Kolb J."/>
            <person name="Patil S."/>
            <person name="Pu L.-L."/>
            <person name="Ren Y."/>
            <person name="Smith D.G."/>
            <person name="Wheeler D.A."/>
            <person name="Schenck I."/>
            <person name="Ball E.V."/>
            <person name="Chen R."/>
            <person name="Cooper D.N."/>
            <person name="Giardine B."/>
            <person name="Hsu F."/>
            <person name="Kent W.J."/>
            <person name="Lesk A."/>
            <person name="Nelson D.L."/>
            <person name="O'brien W.E."/>
            <person name="Pruefer K."/>
            <person name="Stenson P.D."/>
            <person name="Wallace J.C."/>
            <person name="Ke H."/>
            <person name="Liu X.-M."/>
            <person name="Wang P."/>
            <person name="Xiang A.P."/>
            <person name="Yang F."/>
            <person name="Barber G.P."/>
            <person name="Haussler D."/>
            <person name="Karolchik D."/>
            <person name="Kern A.D."/>
            <person name="Kuhn R.M."/>
            <person name="Smith K.E."/>
            <person name="Zwieg A.S."/>
        </authorList>
    </citation>
    <scope>NUCLEOTIDE SEQUENCE [LARGE SCALE GENOMIC DNA]</scope>
    <source>
        <strain evidence="9">17573</strain>
    </source>
</reference>
<organism evidence="8 9">
    <name type="scientific">Macaca mulatta</name>
    <name type="common">Rhesus macaque</name>
    <dbReference type="NCBI Taxonomy" id="9544"/>
    <lineage>
        <taxon>Eukaryota</taxon>
        <taxon>Metazoa</taxon>
        <taxon>Chordata</taxon>
        <taxon>Craniata</taxon>
        <taxon>Vertebrata</taxon>
        <taxon>Euteleostomi</taxon>
        <taxon>Mammalia</taxon>
        <taxon>Eutheria</taxon>
        <taxon>Euarchontoglires</taxon>
        <taxon>Primates</taxon>
        <taxon>Haplorrhini</taxon>
        <taxon>Catarrhini</taxon>
        <taxon>Cercopithecidae</taxon>
        <taxon>Cercopithecinae</taxon>
        <taxon>Macaca</taxon>
    </lineage>
</organism>
<dbReference type="InterPro" id="IPR001902">
    <property type="entry name" value="SLC26A/SulP_fam"/>
</dbReference>
<comment type="similarity">
    <text evidence="2">Belongs to the SLC26A/SulP transporter (TC 2.A.53) family.</text>
</comment>
<feature type="transmembrane region" description="Helical" evidence="6">
    <location>
        <begin position="170"/>
        <end position="190"/>
    </location>
</feature>
<feature type="transmembrane region" description="Helical" evidence="6">
    <location>
        <begin position="286"/>
        <end position="306"/>
    </location>
</feature>
<dbReference type="ExpressionAtlas" id="A0A5F7ZLD3">
    <property type="expression patterns" value="baseline"/>
</dbReference>
<dbReference type="SMR" id="A0A5F7ZLD3"/>
<keyword evidence="9" id="KW-1185">Reference proteome</keyword>
<sequence>MIEPFGNQYIVARPVYSTNAFEENHKKRDRHHKTLLDHLRVCFSCSPQKAKRIVLSLFPIASWLPAYRLKEWLLSDIVSGISTGIVSVLQGLAFALLVTIPPGYGLYAAFFSTIIYLFFGTSKHISAGPFPILSMMVGAATVRLAQNLPGNTGSSNNSTSNSSSLDDYKVMVAASVTVLSGVIQLALGFLRIGFVVIYLSESLISGFTTAAAVHVLVSQLKFIFQLTVPSQEDPCSIFKTVIATGVSYGFDFHRRFNVAVVGKMNPGFEPPNAPNVTVFQETIGDCFAIAMVGFAVAFSVASVYSLKHDYPLDGNQELIALGLSNIVCGAFRGFAGSTALSRSAVQESTGGKTQIAGLISAIVVLIVILAIGFLLEPLQRSVLAALALGNLKGMLMQFAEIRRLWRKDKYDCLIWVTTCIFTIVLGLGLGLAASVAFQLLTIVFRTQFPKCSTLANIGRSNIYKNKKDYYDMYELKGVKIFRCPSPIYFANIGFFKQKLIDAVGFSPLRILRKRNKALRKIRKLQKQGLLQVTPKGFICTVDTIKDSDEELDNNQIQVLDEPIDTTDLPFQIDWNDQLPLNIEVPKISLHSLILDFSAVSFLDVSSMRGLKSILQEFIRIKVDVYIVGVDDDFIEKLNRYEFFDGEVKTSILFLTIHDAVLHISMKKDYSTSKFKPSQEKDGKIDFTINTNGGLRNREYQVPGETKF</sequence>